<dbReference type="Gene3D" id="3.40.190.80">
    <property type="match status" value="1"/>
</dbReference>
<protein>
    <submittedName>
        <fullName evidence="2">Inositol monophosphatase family protein</fullName>
    </submittedName>
</protein>
<organism evidence="2 3">
    <name type="scientific">Corynebacterium rouxii</name>
    <dbReference type="NCBI Taxonomy" id="2719119"/>
    <lineage>
        <taxon>Bacteria</taxon>
        <taxon>Bacillati</taxon>
        <taxon>Actinomycetota</taxon>
        <taxon>Actinomycetes</taxon>
        <taxon>Mycobacteriales</taxon>
        <taxon>Corynebacteriaceae</taxon>
        <taxon>Corynebacterium</taxon>
    </lineage>
</organism>
<gene>
    <name evidence="2" type="ORF">FRC0190_01583</name>
</gene>
<evidence type="ECO:0000313" key="2">
    <source>
        <dbReference type="EMBL" id="VZH85633.1"/>
    </source>
</evidence>
<proteinExistence type="predicted"/>
<reference evidence="2 3" key="1">
    <citation type="submission" date="2019-11" db="EMBL/GenBank/DDBJ databases">
        <authorList>
            <person name="Brisse S."/>
        </authorList>
    </citation>
    <scope>NUCLEOTIDE SEQUENCE [LARGE SCALE GENOMIC DNA]</scope>
    <source>
        <strain evidence="2">FRC0190</strain>
    </source>
</reference>
<feature type="binding site" evidence="1">
    <location>
        <position position="66"/>
    </location>
    <ligand>
        <name>Mg(2+)</name>
        <dbReference type="ChEBI" id="CHEBI:18420"/>
        <label>1</label>
        <note>catalytic</note>
    </ligand>
</feature>
<dbReference type="InterPro" id="IPR000760">
    <property type="entry name" value="Inositol_monophosphatase-like"/>
</dbReference>
<keyword evidence="1" id="KW-0479">Metal-binding</keyword>
<dbReference type="RefSeq" id="WP_155873369.1">
    <property type="nucleotide sequence ID" value="NZ_CP168248.1"/>
</dbReference>
<dbReference type="AlphaFoldDB" id="A0A6I8MHK7"/>
<dbReference type="PANTHER" id="PTHR20854">
    <property type="entry name" value="INOSITOL MONOPHOSPHATASE"/>
    <property type="match status" value="1"/>
</dbReference>
<dbReference type="Proteomes" id="UP000423525">
    <property type="component" value="Chromosome"/>
</dbReference>
<accession>A0A6I8MHK7</accession>
<keyword evidence="1" id="KW-0460">Magnesium</keyword>
<sequence>MTDVRDLYHIAEAILDDAERLFIQGIGSAPTTFKNGGDFATEMDLKIEQYLRTQLVMMTGIPVFGEEYGGKLGTPMWVVDPIDGTANYVAGNPMSSILISLIVDGEPVIGLTSVPMVGQRFGAYADSPLLLNGQVQPQMSARDQRHVSHVGFTSIASPRESSFPTVVRQGLLGALAQTYLRPRITGSVGIDLAYVASGIFDAALSLSPNLWDNAAGIMLVRAAGGVVTDLDGNQWTPTSQGVIVGSPRSHEVLMATIDTMR</sequence>
<dbReference type="GO" id="GO:0006020">
    <property type="term" value="P:inositol metabolic process"/>
    <property type="evidence" value="ECO:0007669"/>
    <property type="project" value="TreeGrafter"/>
</dbReference>
<dbReference type="GO" id="GO:0007165">
    <property type="term" value="P:signal transduction"/>
    <property type="evidence" value="ECO:0007669"/>
    <property type="project" value="TreeGrafter"/>
</dbReference>
<name>A0A6I8MHK7_9CORY</name>
<dbReference type="CDD" id="cd01637">
    <property type="entry name" value="IMPase_like"/>
    <property type="match status" value="1"/>
</dbReference>
<evidence type="ECO:0000313" key="3">
    <source>
        <dbReference type="Proteomes" id="UP000423525"/>
    </source>
</evidence>
<dbReference type="PANTHER" id="PTHR20854:SF4">
    <property type="entry name" value="INOSITOL-1-MONOPHOSPHATASE-RELATED"/>
    <property type="match status" value="1"/>
</dbReference>
<dbReference type="KEGG" id="crf:FRC0190_01583"/>
<dbReference type="Pfam" id="PF00459">
    <property type="entry name" value="Inositol_P"/>
    <property type="match status" value="1"/>
</dbReference>
<dbReference type="EMBL" id="LR738855">
    <property type="protein sequence ID" value="VZH85633.1"/>
    <property type="molecule type" value="Genomic_DNA"/>
</dbReference>
<dbReference type="GO" id="GO:0008934">
    <property type="term" value="F:inositol monophosphate 1-phosphatase activity"/>
    <property type="evidence" value="ECO:0007669"/>
    <property type="project" value="TreeGrafter"/>
</dbReference>
<dbReference type="PRINTS" id="PR00377">
    <property type="entry name" value="IMPHPHTASES"/>
</dbReference>
<comment type="cofactor">
    <cofactor evidence="1">
        <name>Mg(2+)</name>
        <dbReference type="ChEBI" id="CHEBI:18420"/>
    </cofactor>
</comment>
<feature type="binding site" evidence="1">
    <location>
        <position position="83"/>
    </location>
    <ligand>
        <name>Mg(2+)</name>
        <dbReference type="ChEBI" id="CHEBI:18420"/>
        <label>1</label>
        <note>catalytic</note>
    </ligand>
</feature>
<evidence type="ECO:0000256" key="1">
    <source>
        <dbReference type="PIRSR" id="PIRSR600760-2"/>
    </source>
</evidence>
<feature type="binding site" evidence="1">
    <location>
        <position position="212"/>
    </location>
    <ligand>
        <name>Mg(2+)</name>
        <dbReference type="ChEBI" id="CHEBI:18420"/>
        <label>1</label>
        <note>catalytic</note>
    </ligand>
</feature>
<dbReference type="GO" id="GO:0046872">
    <property type="term" value="F:metal ion binding"/>
    <property type="evidence" value="ECO:0007669"/>
    <property type="project" value="UniProtKB-KW"/>
</dbReference>
<feature type="binding site" evidence="1">
    <location>
        <position position="82"/>
    </location>
    <ligand>
        <name>Mg(2+)</name>
        <dbReference type="ChEBI" id="CHEBI:18420"/>
        <label>1</label>
        <note>catalytic</note>
    </ligand>
</feature>
<dbReference type="Gene3D" id="3.30.540.10">
    <property type="entry name" value="Fructose-1,6-Bisphosphatase, subunit A, domain 1"/>
    <property type="match status" value="1"/>
</dbReference>
<feature type="binding site" evidence="1">
    <location>
        <position position="80"/>
    </location>
    <ligand>
        <name>Mg(2+)</name>
        <dbReference type="ChEBI" id="CHEBI:18420"/>
        <label>1</label>
        <note>catalytic</note>
    </ligand>
</feature>
<dbReference type="SUPFAM" id="SSF56655">
    <property type="entry name" value="Carbohydrate phosphatase"/>
    <property type="match status" value="1"/>
</dbReference>